<dbReference type="NCBIfam" id="TIGR01146">
    <property type="entry name" value="ATPsyn_F1gamma"/>
    <property type="match status" value="1"/>
</dbReference>
<dbReference type="Gene3D" id="3.40.1380.10">
    <property type="match status" value="1"/>
</dbReference>
<dbReference type="HAMAP" id="MF_00815">
    <property type="entry name" value="ATP_synth_gamma_bact"/>
    <property type="match status" value="1"/>
</dbReference>
<gene>
    <name evidence="11" type="primary">atpG</name>
    <name evidence="12" type="ORF">TMU3MR103_1556</name>
</gene>
<dbReference type="RefSeq" id="WP_028790156.1">
    <property type="nucleotide sequence ID" value="NZ_JPVT01000164.1"/>
</dbReference>
<comment type="similarity">
    <text evidence="3 11">Belongs to the ATPase gamma chain family.</text>
</comment>
<dbReference type="GO" id="GO:0005886">
    <property type="term" value="C:plasma membrane"/>
    <property type="evidence" value="ECO:0007669"/>
    <property type="project" value="UniProtKB-SubCell"/>
</dbReference>
<keyword evidence="7 11" id="KW-0406">Ion transport</keyword>
<keyword evidence="8 11" id="KW-0472">Membrane</keyword>
<dbReference type="PATRIC" id="fig|1302648.3.peg.1520"/>
<dbReference type="Pfam" id="PF00231">
    <property type="entry name" value="ATP-synt"/>
    <property type="match status" value="1"/>
</dbReference>
<dbReference type="GO" id="GO:0016787">
    <property type="term" value="F:hydrolase activity"/>
    <property type="evidence" value="ECO:0007669"/>
    <property type="project" value="UniProtKB-KW"/>
</dbReference>
<dbReference type="Proteomes" id="UP000029381">
    <property type="component" value="Unassembled WGS sequence"/>
</dbReference>
<evidence type="ECO:0000256" key="1">
    <source>
        <dbReference type="ARBA" id="ARBA00003456"/>
    </source>
</evidence>
<dbReference type="PANTHER" id="PTHR11693">
    <property type="entry name" value="ATP SYNTHASE GAMMA CHAIN"/>
    <property type="match status" value="1"/>
</dbReference>
<dbReference type="InterPro" id="IPR000131">
    <property type="entry name" value="ATP_synth_F1_gsu"/>
</dbReference>
<dbReference type="GO" id="GO:0045259">
    <property type="term" value="C:proton-transporting ATP synthase complex"/>
    <property type="evidence" value="ECO:0007669"/>
    <property type="project" value="UniProtKB-KW"/>
</dbReference>
<comment type="subunit">
    <text evidence="11">F-type ATPases have 2 components, CF(1) - the catalytic core - and CF(0) - the membrane proton channel. CF(1) has five subunits: alpha(3), beta(3), gamma(1), delta(1), epsilon(1). CF(0) has three main subunits: a, b and c.</text>
</comment>
<comment type="caution">
    <text evidence="12">The sequence shown here is derived from an EMBL/GenBank/DDBJ whole genome shotgun (WGS) entry which is preliminary data.</text>
</comment>
<evidence type="ECO:0000256" key="7">
    <source>
        <dbReference type="ARBA" id="ARBA00023065"/>
    </source>
</evidence>
<dbReference type="PROSITE" id="PS00153">
    <property type="entry name" value="ATPASE_GAMMA"/>
    <property type="match status" value="1"/>
</dbReference>
<comment type="subcellular location">
    <subcellularLocation>
        <location evidence="2 11">Cell membrane</location>
        <topology evidence="2 11">Peripheral membrane protein</topology>
    </subcellularLocation>
</comment>
<keyword evidence="6 11" id="KW-0375">Hydrogen ion transport</keyword>
<evidence type="ECO:0000256" key="6">
    <source>
        <dbReference type="ARBA" id="ARBA00022781"/>
    </source>
</evidence>
<proteinExistence type="inferred from homology"/>
<keyword evidence="12" id="KW-0378">Hydrolase</keyword>
<keyword evidence="4 11" id="KW-0813">Transport</keyword>
<evidence type="ECO:0000256" key="8">
    <source>
        <dbReference type="ARBA" id="ARBA00023136"/>
    </source>
</evidence>
<dbReference type="EMBL" id="JPVT01000164">
    <property type="protein sequence ID" value="KFN90329.1"/>
    <property type="molecule type" value="Genomic_DNA"/>
</dbReference>
<evidence type="ECO:0000313" key="12">
    <source>
        <dbReference type="EMBL" id="KFN90329.1"/>
    </source>
</evidence>
<dbReference type="AlphaFoldDB" id="A0A091C050"/>
<evidence type="ECO:0000313" key="13">
    <source>
        <dbReference type="Proteomes" id="UP000029381"/>
    </source>
</evidence>
<evidence type="ECO:0000256" key="9">
    <source>
        <dbReference type="ARBA" id="ARBA00023196"/>
    </source>
</evidence>
<evidence type="ECO:0000256" key="11">
    <source>
        <dbReference type="HAMAP-Rule" id="MF_00815"/>
    </source>
</evidence>
<sequence>MAESLNEIRDRIASTRKTGQITKAMQMVSASKLTKSQAHSKQFQMYANKVRELVTHIVAGQLTEGHSAEELKQLNPMLVNRPVKRTAYIVITADGGLVGNYNSSILKQMMTMLQEDHNSSDEYVMITIGGTGADFFKTRNIDIAYELRNLSDQPSFDEVRKIVNLTTSMYQNEVFDELYVCYNHHVNSLTSQFRVEKMLPISDLDPSEATEYEQEYIFEPSEEQILDQLLPQYAESLIYGAIVDAKTAEHAAGMTAMQTASDNADNIISDLSTSYNRARQGAITQEITEIVGGAAASE</sequence>
<accession>A0A091C050</accession>
<dbReference type="CDD" id="cd12151">
    <property type="entry name" value="F1-ATPase_gamma"/>
    <property type="match status" value="1"/>
</dbReference>
<reference evidence="12 13" key="1">
    <citation type="submission" date="2014-08" db="EMBL/GenBank/DDBJ databases">
        <title>Genome sequence of Tetragenococcus muriaticus.</title>
        <authorList>
            <person name="Chuea-nongthon C."/>
            <person name="Rodtong S."/>
            <person name="Yongsawatdigul J."/>
            <person name="Steele J.L."/>
            <person name="Liu X.-y."/>
            <person name="Speers J."/>
            <person name="Glasner J.D."/>
            <person name="Neeno-Eckwall E.C."/>
        </authorList>
    </citation>
    <scope>NUCLEOTIDE SEQUENCE [LARGE SCALE GENOMIC DNA]</scope>
    <source>
        <strain evidence="12 13">3MR10-3</strain>
    </source>
</reference>
<dbReference type="Gene3D" id="1.10.287.80">
    <property type="entry name" value="ATP synthase, gamma subunit, helix hairpin domain"/>
    <property type="match status" value="1"/>
</dbReference>
<evidence type="ECO:0000256" key="3">
    <source>
        <dbReference type="ARBA" id="ARBA00007681"/>
    </source>
</evidence>
<evidence type="ECO:0000256" key="5">
    <source>
        <dbReference type="ARBA" id="ARBA00022475"/>
    </source>
</evidence>
<protein>
    <recommendedName>
        <fullName evidence="11">ATP synthase gamma chain</fullName>
    </recommendedName>
    <alternativeName>
        <fullName evidence="11">ATP synthase F1 sector gamma subunit</fullName>
    </alternativeName>
    <alternativeName>
        <fullName evidence="11">F-ATPase gamma subunit</fullName>
    </alternativeName>
</protein>
<dbReference type="SUPFAM" id="SSF52943">
    <property type="entry name" value="ATP synthase (F1-ATPase), gamma subunit"/>
    <property type="match status" value="1"/>
</dbReference>
<dbReference type="FunFam" id="3.40.1380.10:FF:000002">
    <property type="entry name" value="ATP synthase gamma chain"/>
    <property type="match status" value="1"/>
</dbReference>
<keyword evidence="9 11" id="KW-0139">CF(1)</keyword>
<evidence type="ECO:0000256" key="10">
    <source>
        <dbReference type="ARBA" id="ARBA00023310"/>
    </source>
</evidence>
<evidence type="ECO:0000256" key="2">
    <source>
        <dbReference type="ARBA" id="ARBA00004202"/>
    </source>
</evidence>
<dbReference type="GO" id="GO:0042777">
    <property type="term" value="P:proton motive force-driven plasma membrane ATP synthesis"/>
    <property type="evidence" value="ECO:0007669"/>
    <property type="project" value="UniProtKB-UniRule"/>
</dbReference>
<name>A0A091C050_9ENTE</name>
<dbReference type="PANTHER" id="PTHR11693:SF22">
    <property type="entry name" value="ATP SYNTHASE SUBUNIT GAMMA, MITOCHONDRIAL"/>
    <property type="match status" value="1"/>
</dbReference>
<comment type="function">
    <text evidence="1 11">Produces ATP from ADP in the presence of a proton gradient across the membrane. The gamma chain is believed to be important in regulating ATPase activity and the flow of protons through the CF(0) complex.</text>
</comment>
<keyword evidence="10 11" id="KW-0066">ATP synthesis</keyword>
<dbReference type="GO" id="GO:0046933">
    <property type="term" value="F:proton-transporting ATP synthase activity, rotational mechanism"/>
    <property type="evidence" value="ECO:0007669"/>
    <property type="project" value="UniProtKB-UniRule"/>
</dbReference>
<organism evidence="12 13">
    <name type="scientific">Tetragenococcus muriaticus 3MR10-3</name>
    <dbReference type="NCBI Taxonomy" id="1302648"/>
    <lineage>
        <taxon>Bacteria</taxon>
        <taxon>Bacillati</taxon>
        <taxon>Bacillota</taxon>
        <taxon>Bacilli</taxon>
        <taxon>Lactobacillales</taxon>
        <taxon>Enterococcaceae</taxon>
        <taxon>Tetragenococcus</taxon>
    </lineage>
</organism>
<dbReference type="NCBIfam" id="NF004147">
    <property type="entry name" value="PRK05621.2-1"/>
    <property type="match status" value="1"/>
</dbReference>
<keyword evidence="5 11" id="KW-1003">Cell membrane</keyword>
<evidence type="ECO:0000256" key="4">
    <source>
        <dbReference type="ARBA" id="ARBA00022448"/>
    </source>
</evidence>
<dbReference type="InterPro" id="IPR035968">
    <property type="entry name" value="ATP_synth_F1_ATPase_gsu"/>
</dbReference>
<dbReference type="GO" id="GO:0005524">
    <property type="term" value="F:ATP binding"/>
    <property type="evidence" value="ECO:0007669"/>
    <property type="project" value="UniProtKB-UniRule"/>
</dbReference>
<dbReference type="PRINTS" id="PR00126">
    <property type="entry name" value="ATPASEGAMMA"/>
</dbReference>
<keyword evidence="13" id="KW-1185">Reference proteome</keyword>
<dbReference type="InterPro" id="IPR023632">
    <property type="entry name" value="ATP_synth_F1_gsu_CS"/>
</dbReference>